<gene>
    <name evidence="2" type="ORF">BDV95DRAFT_495053</name>
</gene>
<feature type="region of interest" description="Disordered" evidence="1">
    <location>
        <begin position="327"/>
        <end position="402"/>
    </location>
</feature>
<feature type="region of interest" description="Disordered" evidence="1">
    <location>
        <begin position="12"/>
        <end position="92"/>
    </location>
</feature>
<dbReference type="EMBL" id="JAADJZ010000012">
    <property type="protein sequence ID" value="KAF2871287.1"/>
    <property type="molecule type" value="Genomic_DNA"/>
</dbReference>
<feature type="compositionally biased region" description="Low complexity" evidence="1">
    <location>
        <begin position="177"/>
        <end position="196"/>
    </location>
</feature>
<accession>A0A7C8IET4</accession>
<name>A0A7C8IET4_9PLEO</name>
<evidence type="ECO:0000313" key="3">
    <source>
        <dbReference type="Proteomes" id="UP000481861"/>
    </source>
</evidence>
<evidence type="ECO:0000313" key="2">
    <source>
        <dbReference type="EMBL" id="KAF2871287.1"/>
    </source>
</evidence>
<organism evidence="2 3">
    <name type="scientific">Massariosphaeria phaeospora</name>
    <dbReference type="NCBI Taxonomy" id="100035"/>
    <lineage>
        <taxon>Eukaryota</taxon>
        <taxon>Fungi</taxon>
        <taxon>Dikarya</taxon>
        <taxon>Ascomycota</taxon>
        <taxon>Pezizomycotina</taxon>
        <taxon>Dothideomycetes</taxon>
        <taxon>Pleosporomycetidae</taxon>
        <taxon>Pleosporales</taxon>
        <taxon>Pleosporales incertae sedis</taxon>
        <taxon>Massariosphaeria</taxon>
    </lineage>
</organism>
<feature type="compositionally biased region" description="Polar residues" evidence="1">
    <location>
        <begin position="355"/>
        <end position="365"/>
    </location>
</feature>
<sequence length="447" mass="49205">MVDVQVSAQLQQWSFEKPSLARPERSDSSASSPDLYHNDPETLRLDTAAVEAPQHRDSTATLETRSFQERYMSSEEDLSPLEHGSDSEDDDDVSIHDFEKECLSARRMSVSRWAKGKSCDLAITVSYVSVGRPKMIELATERVGSPILEREPAQRTSSLAQLPIAALNKLRKTDQPSRFSLRFSSSRPRSISPAASVEPQRPATGRMPVSQNSSESLSFLSTSSPRSGSPAASEPYARPSSAAAFTNAQPRSSLYVVANANRVSRTAPFPPLTPQSPEPHAFLNSDPYENTTTNAASPLIKSTSHRRLRSISQKLSLAKIAITPSTKKWDSRINGRPNMPPTPSTPHTPLTPQTAPLTMSTSSPVNRLRRNSRISRPSSVREPFSEVPPVPSLKSSPHKHAQKMVARGACEREPMLELPPFLDEKSTAAPTIKARRVRKRKSLMDLL</sequence>
<dbReference type="AlphaFoldDB" id="A0A7C8IET4"/>
<evidence type="ECO:0000256" key="1">
    <source>
        <dbReference type="SAM" id="MobiDB-lite"/>
    </source>
</evidence>
<dbReference type="OrthoDB" id="3926619at2759"/>
<feature type="region of interest" description="Disordered" evidence="1">
    <location>
        <begin position="177"/>
        <end position="237"/>
    </location>
</feature>
<reference evidence="2 3" key="1">
    <citation type="submission" date="2020-01" db="EMBL/GenBank/DDBJ databases">
        <authorList>
            <consortium name="DOE Joint Genome Institute"/>
            <person name="Haridas S."/>
            <person name="Albert R."/>
            <person name="Binder M."/>
            <person name="Bloem J."/>
            <person name="Labutti K."/>
            <person name="Salamov A."/>
            <person name="Andreopoulos B."/>
            <person name="Baker S.E."/>
            <person name="Barry K."/>
            <person name="Bills G."/>
            <person name="Bluhm B.H."/>
            <person name="Cannon C."/>
            <person name="Castanera R."/>
            <person name="Culley D.E."/>
            <person name="Daum C."/>
            <person name="Ezra D."/>
            <person name="Gonzalez J.B."/>
            <person name="Henrissat B."/>
            <person name="Kuo A."/>
            <person name="Liang C."/>
            <person name="Lipzen A."/>
            <person name="Lutzoni F."/>
            <person name="Magnuson J."/>
            <person name="Mondo S."/>
            <person name="Nolan M."/>
            <person name="Ohm R."/>
            <person name="Pangilinan J."/>
            <person name="Park H.-J.H."/>
            <person name="Ramirez L."/>
            <person name="Alfaro M."/>
            <person name="Sun H."/>
            <person name="Tritt A."/>
            <person name="Yoshinaga Y."/>
            <person name="Zwiers L.-H.L."/>
            <person name="Turgeon B.G."/>
            <person name="Goodwin S.B."/>
            <person name="Spatafora J.W."/>
            <person name="Crous P.W."/>
            <person name="Grigoriev I.V."/>
        </authorList>
    </citation>
    <scope>NUCLEOTIDE SEQUENCE [LARGE SCALE GENOMIC DNA]</scope>
    <source>
        <strain evidence="2 3">CBS 611.86</strain>
    </source>
</reference>
<protein>
    <submittedName>
        <fullName evidence="2">Uncharacterized protein</fullName>
    </submittedName>
</protein>
<comment type="caution">
    <text evidence="2">The sequence shown here is derived from an EMBL/GenBank/DDBJ whole genome shotgun (WGS) entry which is preliminary data.</text>
</comment>
<feature type="compositionally biased region" description="Low complexity" evidence="1">
    <location>
        <begin position="210"/>
        <end position="233"/>
    </location>
</feature>
<proteinExistence type="predicted"/>
<dbReference type="Proteomes" id="UP000481861">
    <property type="component" value="Unassembled WGS sequence"/>
</dbReference>
<keyword evidence="3" id="KW-1185">Reference proteome</keyword>